<keyword evidence="2 3" id="KW-0808">Transferase</keyword>
<dbReference type="InterPro" id="IPR016039">
    <property type="entry name" value="Thiolase-like"/>
</dbReference>
<proteinExistence type="inferred from homology"/>
<dbReference type="EMBL" id="JABANE010000002">
    <property type="protein sequence ID" value="NME66517.1"/>
    <property type="molecule type" value="Genomic_DNA"/>
</dbReference>
<evidence type="ECO:0000256" key="2">
    <source>
        <dbReference type="ARBA" id="ARBA00022679"/>
    </source>
</evidence>
<comment type="caution">
    <text evidence="5">The sequence shown here is derived from an EMBL/GenBank/DDBJ whole genome shotgun (WGS) entry which is preliminary data.</text>
</comment>
<evidence type="ECO:0000313" key="5">
    <source>
        <dbReference type="EMBL" id="NME66517.1"/>
    </source>
</evidence>
<dbReference type="InterPro" id="IPR014031">
    <property type="entry name" value="Ketoacyl_synth_C"/>
</dbReference>
<dbReference type="Pfam" id="PF00109">
    <property type="entry name" value="ketoacyl-synt"/>
    <property type="match status" value="1"/>
</dbReference>
<dbReference type="SMART" id="SM00825">
    <property type="entry name" value="PKS_KS"/>
    <property type="match status" value="1"/>
</dbReference>
<organism evidence="5 6">
    <name type="scientific">Flammeovirga aprica JL-4</name>
    <dbReference type="NCBI Taxonomy" id="694437"/>
    <lineage>
        <taxon>Bacteria</taxon>
        <taxon>Pseudomonadati</taxon>
        <taxon>Bacteroidota</taxon>
        <taxon>Cytophagia</taxon>
        <taxon>Cytophagales</taxon>
        <taxon>Flammeovirgaceae</taxon>
        <taxon>Flammeovirga</taxon>
    </lineage>
</organism>
<sequence length="378" mass="40888">MQKKVYVVADALISSLGNTPEENFEALSQGKSGVELHNVHADQENYLSLIDMERVAKEHTVLESLEEYTRLEQLFIASIQDVLQTANITLSDKKTLLLLSTTKGNIDLLNQDKQEQFGKERLFIGGLAQKVGDYFECANTVQTISTACISGVAAQNIAARLLQGKTYEHIVVCGGDIIDNFTLSGFTAFNAVAPQPCQPFDRDREGVSLGEAIGTVVLSTTIQSDIQVLEGAMNNDANHISAPSRTGEGVFRAVRNTLKKHGIEACEIDFISAHGTATPYNDEMEAQAFNRLSLEEKPLNSLKGYFGHTLGGAGLVESIITMHSLKNNKLIATKGFQNLGTTLPLNVLTETVEQPVTLALKTASGFGGCNAAILLKQE</sequence>
<dbReference type="InterPro" id="IPR020841">
    <property type="entry name" value="PKS_Beta-ketoAc_synthase_dom"/>
</dbReference>
<evidence type="ECO:0000256" key="1">
    <source>
        <dbReference type="ARBA" id="ARBA00008467"/>
    </source>
</evidence>
<keyword evidence="6" id="KW-1185">Reference proteome</keyword>
<dbReference type="PANTHER" id="PTHR11712:SF336">
    <property type="entry name" value="3-OXOACYL-[ACYL-CARRIER-PROTEIN] SYNTHASE, MITOCHONDRIAL"/>
    <property type="match status" value="1"/>
</dbReference>
<evidence type="ECO:0000313" key="6">
    <source>
        <dbReference type="Proteomes" id="UP000576082"/>
    </source>
</evidence>
<dbReference type="SUPFAM" id="SSF53901">
    <property type="entry name" value="Thiolase-like"/>
    <property type="match status" value="2"/>
</dbReference>
<protein>
    <submittedName>
        <fullName evidence="5">Beta-ketoacyl synthase</fullName>
    </submittedName>
</protein>
<feature type="domain" description="Ketosynthase family 3 (KS3)" evidence="4">
    <location>
        <begin position="1"/>
        <end position="377"/>
    </location>
</feature>
<dbReference type="Proteomes" id="UP000576082">
    <property type="component" value="Unassembled WGS sequence"/>
</dbReference>
<dbReference type="InterPro" id="IPR014030">
    <property type="entry name" value="Ketoacyl_synth_N"/>
</dbReference>
<evidence type="ECO:0000259" key="4">
    <source>
        <dbReference type="PROSITE" id="PS52004"/>
    </source>
</evidence>
<dbReference type="PANTHER" id="PTHR11712">
    <property type="entry name" value="POLYKETIDE SYNTHASE-RELATED"/>
    <property type="match status" value="1"/>
</dbReference>
<dbReference type="Pfam" id="PF02801">
    <property type="entry name" value="Ketoacyl-synt_C"/>
    <property type="match status" value="1"/>
</dbReference>
<dbReference type="GO" id="GO:0006633">
    <property type="term" value="P:fatty acid biosynthetic process"/>
    <property type="evidence" value="ECO:0007669"/>
    <property type="project" value="TreeGrafter"/>
</dbReference>
<accession>A0A7X9P020</accession>
<evidence type="ECO:0000256" key="3">
    <source>
        <dbReference type="RuleBase" id="RU003694"/>
    </source>
</evidence>
<dbReference type="InterPro" id="IPR000794">
    <property type="entry name" value="Beta-ketoacyl_synthase"/>
</dbReference>
<dbReference type="Gene3D" id="3.40.47.10">
    <property type="match status" value="2"/>
</dbReference>
<comment type="similarity">
    <text evidence="1 3">Belongs to the thiolase-like superfamily. Beta-ketoacyl-ACP synthases family.</text>
</comment>
<name>A0A7X9P020_9BACT</name>
<dbReference type="PROSITE" id="PS52004">
    <property type="entry name" value="KS3_2"/>
    <property type="match status" value="1"/>
</dbReference>
<reference evidence="5 6" key="1">
    <citation type="submission" date="2020-04" db="EMBL/GenBank/DDBJ databases">
        <title>Flammeovirga sp. SR4, a novel species isolated from seawater.</title>
        <authorList>
            <person name="Wang X."/>
        </authorList>
    </citation>
    <scope>NUCLEOTIDE SEQUENCE [LARGE SCALE GENOMIC DNA]</scope>
    <source>
        <strain evidence="5 6">ATCC 23126</strain>
    </source>
</reference>
<gene>
    <name evidence="5" type="ORF">HHU12_00950</name>
</gene>
<dbReference type="RefSeq" id="WP_169654267.1">
    <property type="nucleotide sequence ID" value="NZ_JABANE010000002.1"/>
</dbReference>
<dbReference type="GO" id="GO:0004315">
    <property type="term" value="F:3-oxoacyl-[acyl-carrier-protein] synthase activity"/>
    <property type="evidence" value="ECO:0007669"/>
    <property type="project" value="TreeGrafter"/>
</dbReference>
<dbReference type="AlphaFoldDB" id="A0A7X9P020"/>